<dbReference type="Proteomes" id="UP001239909">
    <property type="component" value="Unassembled WGS sequence"/>
</dbReference>
<dbReference type="InterPro" id="IPR003399">
    <property type="entry name" value="Mce/MlaD"/>
</dbReference>
<keyword evidence="3" id="KW-1185">Reference proteome</keyword>
<evidence type="ECO:0000313" key="2">
    <source>
        <dbReference type="EMBL" id="GMG84453.1"/>
    </source>
</evidence>
<dbReference type="InterPro" id="IPR030970">
    <property type="entry name" value="ABC_MlaD"/>
</dbReference>
<name>A0ABQ6LMP7_9RHOB</name>
<dbReference type="PANTHER" id="PTHR33371:SF4">
    <property type="entry name" value="INTERMEMBRANE PHOSPHOLIPID TRANSPORT SYSTEM BINDING PROTEIN MLAD"/>
    <property type="match status" value="1"/>
</dbReference>
<protein>
    <submittedName>
        <fullName evidence="2">Outer membrane lipid asymmetry maintenance protein MlaD</fullName>
    </submittedName>
</protein>
<evidence type="ECO:0000313" key="3">
    <source>
        <dbReference type="Proteomes" id="UP001239909"/>
    </source>
</evidence>
<dbReference type="PANTHER" id="PTHR33371">
    <property type="entry name" value="INTERMEMBRANE PHOSPHOLIPID TRANSPORT SYSTEM BINDING PROTEIN MLAD-RELATED"/>
    <property type="match status" value="1"/>
</dbReference>
<dbReference type="RefSeq" id="WP_285673500.1">
    <property type="nucleotide sequence ID" value="NZ_BSYI01000036.1"/>
</dbReference>
<organism evidence="2 3">
    <name type="scientific">Paralimibaculum aggregatum</name>
    <dbReference type="NCBI Taxonomy" id="3036245"/>
    <lineage>
        <taxon>Bacteria</taxon>
        <taxon>Pseudomonadati</taxon>
        <taxon>Pseudomonadota</taxon>
        <taxon>Alphaproteobacteria</taxon>
        <taxon>Rhodobacterales</taxon>
        <taxon>Paracoccaceae</taxon>
        <taxon>Paralimibaculum</taxon>
    </lineage>
</organism>
<accession>A0ABQ6LMP7</accession>
<dbReference type="EMBL" id="BSYI01000036">
    <property type="protein sequence ID" value="GMG84453.1"/>
    <property type="molecule type" value="Genomic_DNA"/>
</dbReference>
<evidence type="ECO:0000259" key="1">
    <source>
        <dbReference type="Pfam" id="PF02470"/>
    </source>
</evidence>
<feature type="domain" description="Mce/MlaD" evidence="1">
    <location>
        <begin position="37"/>
        <end position="114"/>
    </location>
</feature>
<dbReference type="NCBIfam" id="TIGR04430">
    <property type="entry name" value="OM_asym_MlaD"/>
    <property type="match status" value="1"/>
</dbReference>
<gene>
    <name evidence="2" type="primary">mlaD</name>
    <name evidence="2" type="ORF">LNKW23_36690</name>
</gene>
<sequence>MAGSAAETVIGAVVLAAAGGFLVYAANTAEIGAETGGYELKAEFRRAEGLSTGGDVRIAGVKVGTVSDMRLDPATYRAVITLTLRTGIEVPEDTAAKIAATSLLGDNFVALVPGASEYMLAAGDQILYTQDSINILDLAARAVAGGTAGDTGGADGSGE</sequence>
<proteinExistence type="predicted"/>
<comment type="caution">
    <text evidence="2">The sequence shown here is derived from an EMBL/GenBank/DDBJ whole genome shotgun (WGS) entry which is preliminary data.</text>
</comment>
<dbReference type="InterPro" id="IPR052336">
    <property type="entry name" value="MlaD_Phospholipid_Transporter"/>
</dbReference>
<dbReference type="Pfam" id="PF02470">
    <property type="entry name" value="MlaD"/>
    <property type="match status" value="1"/>
</dbReference>
<reference evidence="2 3" key="1">
    <citation type="submission" date="2023-04" db="EMBL/GenBank/DDBJ databases">
        <title>Marinoamorphus aggregata gen. nov., sp. Nov., isolate from tissue of brittle star Ophioplocus japonicus.</title>
        <authorList>
            <person name="Kawano K."/>
            <person name="Sawayama S."/>
            <person name="Nakagawa S."/>
        </authorList>
    </citation>
    <scope>NUCLEOTIDE SEQUENCE [LARGE SCALE GENOMIC DNA]</scope>
    <source>
        <strain evidence="2 3">NKW23</strain>
    </source>
</reference>